<evidence type="ECO:0000313" key="2">
    <source>
        <dbReference type="EMBL" id="KAJ8542744.1"/>
    </source>
</evidence>
<proteinExistence type="predicted"/>
<dbReference type="EMBL" id="JAJAGQ010000014">
    <property type="protein sequence ID" value="KAJ8542744.1"/>
    <property type="molecule type" value="Genomic_DNA"/>
</dbReference>
<feature type="compositionally biased region" description="Basic and acidic residues" evidence="1">
    <location>
        <begin position="20"/>
        <end position="29"/>
    </location>
</feature>
<sequence>MAAANANLLEPDDTILKDVNDIKVDDDSKANSGGSIQKGVGDDEIKDQSDEDDMKSKTSTCDDAEEDVKEMNNDKEAMEEVISNIHMGDLPTITGKEAKKPVLLLNNLRCRGRSTLLLFYRLWREHHVKKPCPPPM</sequence>
<dbReference type="Proteomes" id="UP001152561">
    <property type="component" value="Unassembled WGS sequence"/>
</dbReference>
<name>A0A9Q1LUI7_9SOLA</name>
<evidence type="ECO:0000313" key="3">
    <source>
        <dbReference type="Proteomes" id="UP001152561"/>
    </source>
</evidence>
<feature type="region of interest" description="Disordered" evidence="1">
    <location>
        <begin position="20"/>
        <end position="67"/>
    </location>
</feature>
<gene>
    <name evidence="2" type="ORF">K7X08_005267</name>
</gene>
<accession>A0A9Q1LUI7</accession>
<protein>
    <submittedName>
        <fullName evidence="2">Uncharacterized protein</fullName>
    </submittedName>
</protein>
<organism evidence="2 3">
    <name type="scientific">Anisodus acutangulus</name>
    <dbReference type="NCBI Taxonomy" id="402998"/>
    <lineage>
        <taxon>Eukaryota</taxon>
        <taxon>Viridiplantae</taxon>
        <taxon>Streptophyta</taxon>
        <taxon>Embryophyta</taxon>
        <taxon>Tracheophyta</taxon>
        <taxon>Spermatophyta</taxon>
        <taxon>Magnoliopsida</taxon>
        <taxon>eudicotyledons</taxon>
        <taxon>Gunneridae</taxon>
        <taxon>Pentapetalae</taxon>
        <taxon>asterids</taxon>
        <taxon>lamiids</taxon>
        <taxon>Solanales</taxon>
        <taxon>Solanaceae</taxon>
        <taxon>Solanoideae</taxon>
        <taxon>Hyoscyameae</taxon>
        <taxon>Anisodus</taxon>
    </lineage>
</organism>
<keyword evidence="3" id="KW-1185">Reference proteome</keyword>
<dbReference type="OrthoDB" id="1305972at2759"/>
<evidence type="ECO:0000256" key="1">
    <source>
        <dbReference type="SAM" id="MobiDB-lite"/>
    </source>
</evidence>
<dbReference type="AlphaFoldDB" id="A0A9Q1LUI7"/>
<reference evidence="3" key="1">
    <citation type="journal article" date="2023" name="Proc. Natl. Acad. Sci. U.S.A.">
        <title>Genomic and structural basis for evolution of tropane alkaloid biosynthesis.</title>
        <authorList>
            <person name="Wanga Y.-J."/>
            <person name="Taina T."/>
            <person name="Yua J.-Y."/>
            <person name="Lia J."/>
            <person name="Xua B."/>
            <person name="Chenc J."/>
            <person name="D'Auriad J.C."/>
            <person name="Huanga J.-P."/>
            <person name="Huanga S.-X."/>
        </authorList>
    </citation>
    <scope>NUCLEOTIDE SEQUENCE [LARGE SCALE GENOMIC DNA]</scope>
    <source>
        <strain evidence="3">cv. KIB-2019</strain>
    </source>
</reference>
<comment type="caution">
    <text evidence="2">The sequence shown here is derived from an EMBL/GenBank/DDBJ whole genome shotgun (WGS) entry which is preliminary data.</text>
</comment>